<protein>
    <submittedName>
        <fullName evidence="1">Uncharacterized protein</fullName>
    </submittedName>
</protein>
<accession>A0ACB9CR27</accession>
<organism evidence="1 2">
    <name type="scientific">Cichorium intybus</name>
    <name type="common">Chicory</name>
    <dbReference type="NCBI Taxonomy" id="13427"/>
    <lineage>
        <taxon>Eukaryota</taxon>
        <taxon>Viridiplantae</taxon>
        <taxon>Streptophyta</taxon>
        <taxon>Embryophyta</taxon>
        <taxon>Tracheophyta</taxon>
        <taxon>Spermatophyta</taxon>
        <taxon>Magnoliopsida</taxon>
        <taxon>eudicotyledons</taxon>
        <taxon>Gunneridae</taxon>
        <taxon>Pentapetalae</taxon>
        <taxon>asterids</taxon>
        <taxon>campanulids</taxon>
        <taxon>Asterales</taxon>
        <taxon>Asteraceae</taxon>
        <taxon>Cichorioideae</taxon>
        <taxon>Cichorieae</taxon>
        <taxon>Cichoriinae</taxon>
        <taxon>Cichorium</taxon>
    </lineage>
</organism>
<dbReference type="EMBL" id="CM042013">
    <property type="protein sequence ID" value="KAI3736769.1"/>
    <property type="molecule type" value="Genomic_DNA"/>
</dbReference>
<sequence>MTIVVKWFNSVLAISSVLSTYSYSQARSLKEDLAFDDYNPNPHDLWVQIRIIRSADRLGKGRGARFFNFIEESLHAEKQRGDTDLRIDTYKMRSHQSRILWLKQCWKKHGENDKKPDAICYIFPYMEMTIRPSQPSIDSYFLDDQFQLDLNKKKKNSFAHKLDSNSGAPPEYVSRRKIFSLRLYQASQAVKCLSTCSLEPWARAPIVKNIFLYENYK</sequence>
<gene>
    <name evidence="1" type="ORF">L2E82_26754</name>
</gene>
<comment type="caution">
    <text evidence="1">The sequence shown here is derived from an EMBL/GenBank/DDBJ whole genome shotgun (WGS) entry which is preliminary data.</text>
</comment>
<reference evidence="2" key="1">
    <citation type="journal article" date="2022" name="Mol. Ecol. Resour.">
        <title>The genomes of chicory, endive, great burdock and yacon provide insights into Asteraceae palaeo-polyploidization history and plant inulin production.</title>
        <authorList>
            <person name="Fan W."/>
            <person name="Wang S."/>
            <person name="Wang H."/>
            <person name="Wang A."/>
            <person name="Jiang F."/>
            <person name="Liu H."/>
            <person name="Zhao H."/>
            <person name="Xu D."/>
            <person name="Zhang Y."/>
        </authorList>
    </citation>
    <scope>NUCLEOTIDE SEQUENCE [LARGE SCALE GENOMIC DNA]</scope>
    <source>
        <strain evidence="2">cv. Punajuju</strain>
    </source>
</reference>
<evidence type="ECO:0000313" key="2">
    <source>
        <dbReference type="Proteomes" id="UP001055811"/>
    </source>
</evidence>
<proteinExistence type="predicted"/>
<reference evidence="1 2" key="2">
    <citation type="journal article" date="2022" name="Mol. Ecol. Resour.">
        <title>The genomes of chicory, endive, great burdock and yacon provide insights into Asteraceae paleo-polyploidization history and plant inulin production.</title>
        <authorList>
            <person name="Fan W."/>
            <person name="Wang S."/>
            <person name="Wang H."/>
            <person name="Wang A."/>
            <person name="Jiang F."/>
            <person name="Liu H."/>
            <person name="Zhao H."/>
            <person name="Xu D."/>
            <person name="Zhang Y."/>
        </authorList>
    </citation>
    <scope>NUCLEOTIDE SEQUENCE [LARGE SCALE GENOMIC DNA]</scope>
    <source>
        <strain evidence="2">cv. Punajuju</strain>
        <tissue evidence="1">Leaves</tissue>
    </source>
</reference>
<keyword evidence="2" id="KW-1185">Reference proteome</keyword>
<dbReference type="Proteomes" id="UP001055811">
    <property type="component" value="Linkage Group LG05"/>
</dbReference>
<evidence type="ECO:0000313" key="1">
    <source>
        <dbReference type="EMBL" id="KAI3736769.1"/>
    </source>
</evidence>
<name>A0ACB9CR27_CICIN</name>